<dbReference type="InParanoid" id="B8BV08"/>
<evidence type="ECO:0000313" key="2">
    <source>
        <dbReference type="Proteomes" id="UP000001449"/>
    </source>
</evidence>
<keyword evidence="2" id="KW-1185">Reference proteome</keyword>
<name>B8BV08_THAPS</name>
<dbReference type="EMBL" id="CM000639">
    <property type="protein sequence ID" value="EED94854.1"/>
    <property type="molecule type" value="Genomic_DNA"/>
</dbReference>
<dbReference type="KEGG" id="tps:THAPSDRAFT_268315"/>
<dbReference type="RefSeq" id="XP_002287411.1">
    <property type="nucleotide sequence ID" value="XM_002287375.1"/>
</dbReference>
<organism evidence="1 2">
    <name type="scientific">Thalassiosira pseudonana</name>
    <name type="common">Marine diatom</name>
    <name type="synonym">Cyclotella nana</name>
    <dbReference type="NCBI Taxonomy" id="35128"/>
    <lineage>
        <taxon>Eukaryota</taxon>
        <taxon>Sar</taxon>
        <taxon>Stramenopiles</taxon>
        <taxon>Ochrophyta</taxon>
        <taxon>Bacillariophyta</taxon>
        <taxon>Coscinodiscophyceae</taxon>
        <taxon>Thalassiosirophycidae</taxon>
        <taxon>Thalassiosirales</taxon>
        <taxon>Thalassiosiraceae</taxon>
        <taxon>Thalassiosira</taxon>
    </lineage>
</organism>
<dbReference type="PaxDb" id="35128-Thaps268315"/>
<accession>B8BV08</accession>
<gene>
    <name evidence="1" type="ORF">THAPSDRAFT_268315</name>
</gene>
<evidence type="ECO:0000313" key="1">
    <source>
        <dbReference type="EMBL" id="EED94854.1"/>
    </source>
</evidence>
<proteinExistence type="predicted"/>
<protein>
    <submittedName>
        <fullName evidence="1">Uncharacterized protein</fullName>
    </submittedName>
</protein>
<sequence>MDFTAINDVQRSNKSVGFSSSANMRYVLIDPIDYHKLYYNQNEIKAMRSSAMNKNSQLRHSMTAQPQRDLVSLLLQLHDNESTTCSGTTLGGSSAQPIPPLVHTSRRTHSAASQMNSLRRSTKLDPKETRYVWIAELDKEVFISMEYRRNSTRRRLNHYAAVFDEQYRQVAAGYTKINTLELASACVKTSEVAIDHALNTARKDETLANTILLGERLKCVLR</sequence>
<reference evidence="1 2" key="1">
    <citation type="journal article" date="2004" name="Science">
        <title>The genome of the diatom Thalassiosira pseudonana: ecology, evolution, and metabolism.</title>
        <authorList>
            <person name="Armbrust E.V."/>
            <person name="Berges J.A."/>
            <person name="Bowler C."/>
            <person name="Green B.R."/>
            <person name="Martinez D."/>
            <person name="Putnam N.H."/>
            <person name="Zhou S."/>
            <person name="Allen A.E."/>
            <person name="Apt K.E."/>
            <person name="Bechner M."/>
            <person name="Brzezinski M.A."/>
            <person name="Chaal B.K."/>
            <person name="Chiovitti A."/>
            <person name="Davis A.K."/>
            <person name="Demarest M.S."/>
            <person name="Detter J.C."/>
            <person name="Glavina T."/>
            <person name="Goodstein D."/>
            <person name="Hadi M.Z."/>
            <person name="Hellsten U."/>
            <person name="Hildebrand M."/>
            <person name="Jenkins B.D."/>
            <person name="Jurka J."/>
            <person name="Kapitonov V.V."/>
            <person name="Kroger N."/>
            <person name="Lau W.W."/>
            <person name="Lane T.W."/>
            <person name="Larimer F.W."/>
            <person name="Lippmeier J.C."/>
            <person name="Lucas S."/>
            <person name="Medina M."/>
            <person name="Montsant A."/>
            <person name="Obornik M."/>
            <person name="Parker M.S."/>
            <person name="Palenik B."/>
            <person name="Pazour G.J."/>
            <person name="Richardson P.M."/>
            <person name="Rynearson T.A."/>
            <person name="Saito M.A."/>
            <person name="Schwartz D.C."/>
            <person name="Thamatrakoln K."/>
            <person name="Valentin K."/>
            <person name="Vardi A."/>
            <person name="Wilkerson F.P."/>
            <person name="Rokhsar D.S."/>
        </authorList>
    </citation>
    <scope>NUCLEOTIDE SEQUENCE [LARGE SCALE GENOMIC DNA]</scope>
    <source>
        <strain evidence="1 2">CCMP1335</strain>
    </source>
</reference>
<reference evidence="1 2" key="2">
    <citation type="journal article" date="2008" name="Nature">
        <title>The Phaeodactylum genome reveals the evolutionary history of diatom genomes.</title>
        <authorList>
            <person name="Bowler C."/>
            <person name="Allen A.E."/>
            <person name="Badger J.H."/>
            <person name="Grimwood J."/>
            <person name="Jabbari K."/>
            <person name="Kuo A."/>
            <person name="Maheswari U."/>
            <person name="Martens C."/>
            <person name="Maumus F."/>
            <person name="Otillar R.P."/>
            <person name="Rayko E."/>
            <person name="Salamov A."/>
            <person name="Vandepoele K."/>
            <person name="Beszteri B."/>
            <person name="Gruber A."/>
            <person name="Heijde M."/>
            <person name="Katinka M."/>
            <person name="Mock T."/>
            <person name="Valentin K."/>
            <person name="Verret F."/>
            <person name="Berges J.A."/>
            <person name="Brownlee C."/>
            <person name="Cadoret J.P."/>
            <person name="Chiovitti A."/>
            <person name="Choi C.J."/>
            <person name="Coesel S."/>
            <person name="De Martino A."/>
            <person name="Detter J.C."/>
            <person name="Durkin C."/>
            <person name="Falciatore A."/>
            <person name="Fournet J."/>
            <person name="Haruta M."/>
            <person name="Huysman M.J."/>
            <person name="Jenkins B.D."/>
            <person name="Jiroutova K."/>
            <person name="Jorgensen R.E."/>
            <person name="Joubert Y."/>
            <person name="Kaplan A."/>
            <person name="Kroger N."/>
            <person name="Kroth P.G."/>
            <person name="La Roche J."/>
            <person name="Lindquist E."/>
            <person name="Lommer M."/>
            <person name="Martin-Jezequel V."/>
            <person name="Lopez P.J."/>
            <person name="Lucas S."/>
            <person name="Mangogna M."/>
            <person name="McGinnis K."/>
            <person name="Medlin L.K."/>
            <person name="Montsant A."/>
            <person name="Oudot-Le Secq M.P."/>
            <person name="Napoli C."/>
            <person name="Obornik M."/>
            <person name="Parker M.S."/>
            <person name="Petit J.L."/>
            <person name="Porcel B.M."/>
            <person name="Poulsen N."/>
            <person name="Robison M."/>
            <person name="Rychlewski L."/>
            <person name="Rynearson T.A."/>
            <person name="Schmutz J."/>
            <person name="Shapiro H."/>
            <person name="Siaut M."/>
            <person name="Stanley M."/>
            <person name="Sussman M.R."/>
            <person name="Taylor A.R."/>
            <person name="Vardi A."/>
            <person name="von Dassow P."/>
            <person name="Vyverman W."/>
            <person name="Willis A."/>
            <person name="Wyrwicz L.S."/>
            <person name="Rokhsar D.S."/>
            <person name="Weissenbach J."/>
            <person name="Armbrust E.V."/>
            <person name="Green B.R."/>
            <person name="Van de Peer Y."/>
            <person name="Grigoriev I.V."/>
        </authorList>
    </citation>
    <scope>NUCLEOTIDE SEQUENCE [LARGE SCALE GENOMIC DNA]</scope>
    <source>
        <strain evidence="1 2">CCMP1335</strain>
    </source>
</reference>
<dbReference type="Proteomes" id="UP000001449">
    <property type="component" value="Chromosome 2"/>
</dbReference>
<dbReference type="HOGENOM" id="CLU_1247559_0_0_1"/>
<dbReference type="GeneID" id="7443072"/>
<dbReference type="AlphaFoldDB" id="B8BV08"/>